<accession>A0AAN6YUR0</accession>
<proteinExistence type="predicted"/>
<reference evidence="2" key="2">
    <citation type="submission" date="2023-05" db="EMBL/GenBank/DDBJ databases">
        <authorList>
            <consortium name="Lawrence Berkeley National Laboratory"/>
            <person name="Steindorff A."/>
            <person name="Hensen N."/>
            <person name="Bonometti L."/>
            <person name="Westerberg I."/>
            <person name="Brannstrom I.O."/>
            <person name="Guillou S."/>
            <person name="Cros-Aarteil S."/>
            <person name="Calhoun S."/>
            <person name="Haridas S."/>
            <person name="Kuo A."/>
            <person name="Mondo S."/>
            <person name="Pangilinan J."/>
            <person name="Riley R."/>
            <person name="Labutti K."/>
            <person name="Andreopoulos B."/>
            <person name="Lipzen A."/>
            <person name="Chen C."/>
            <person name="Yanf M."/>
            <person name="Daum C."/>
            <person name="Ng V."/>
            <person name="Clum A."/>
            <person name="Ohm R."/>
            <person name="Martin F."/>
            <person name="Silar P."/>
            <person name="Natvig D."/>
            <person name="Lalanne C."/>
            <person name="Gautier V."/>
            <person name="Ament-Velasquez S.L."/>
            <person name="Kruys A."/>
            <person name="Hutchinson M.I."/>
            <person name="Powell A.J."/>
            <person name="Barry K."/>
            <person name="Miller A.N."/>
            <person name="Grigoriev I.V."/>
            <person name="Debuchy R."/>
            <person name="Gladieux P."/>
            <person name="Thoren M.H."/>
            <person name="Johannesson H."/>
        </authorList>
    </citation>
    <scope>NUCLEOTIDE SEQUENCE</scope>
    <source>
        <strain evidence="2">CBS 508.74</strain>
    </source>
</reference>
<feature type="compositionally biased region" description="Low complexity" evidence="1">
    <location>
        <begin position="14"/>
        <end position="28"/>
    </location>
</feature>
<protein>
    <submittedName>
        <fullName evidence="2">Uncharacterized protein</fullName>
    </submittedName>
</protein>
<dbReference type="GeneID" id="89943219"/>
<evidence type="ECO:0000313" key="3">
    <source>
        <dbReference type="Proteomes" id="UP001302812"/>
    </source>
</evidence>
<evidence type="ECO:0000313" key="2">
    <source>
        <dbReference type="EMBL" id="KAK4114786.1"/>
    </source>
</evidence>
<reference evidence="2" key="1">
    <citation type="journal article" date="2023" name="Mol. Phylogenet. Evol.">
        <title>Genome-scale phylogeny and comparative genomics of the fungal order Sordariales.</title>
        <authorList>
            <person name="Hensen N."/>
            <person name="Bonometti L."/>
            <person name="Westerberg I."/>
            <person name="Brannstrom I.O."/>
            <person name="Guillou S."/>
            <person name="Cros-Aarteil S."/>
            <person name="Calhoun S."/>
            <person name="Haridas S."/>
            <person name="Kuo A."/>
            <person name="Mondo S."/>
            <person name="Pangilinan J."/>
            <person name="Riley R."/>
            <person name="LaButti K."/>
            <person name="Andreopoulos B."/>
            <person name="Lipzen A."/>
            <person name="Chen C."/>
            <person name="Yan M."/>
            <person name="Daum C."/>
            <person name="Ng V."/>
            <person name="Clum A."/>
            <person name="Steindorff A."/>
            <person name="Ohm R.A."/>
            <person name="Martin F."/>
            <person name="Silar P."/>
            <person name="Natvig D.O."/>
            <person name="Lalanne C."/>
            <person name="Gautier V."/>
            <person name="Ament-Velasquez S.L."/>
            <person name="Kruys A."/>
            <person name="Hutchinson M.I."/>
            <person name="Powell A.J."/>
            <person name="Barry K."/>
            <person name="Miller A.N."/>
            <person name="Grigoriev I.V."/>
            <person name="Debuchy R."/>
            <person name="Gladieux P."/>
            <person name="Hiltunen Thoren M."/>
            <person name="Johannesson H."/>
        </authorList>
    </citation>
    <scope>NUCLEOTIDE SEQUENCE</scope>
    <source>
        <strain evidence="2">CBS 508.74</strain>
    </source>
</reference>
<dbReference type="RefSeq" id="XP_064672356.1">
    <property type="nucleotide sequence ID" value="XM_064819093.1"/>
</dbReference>
<name>A0AAN6YUR0_9PEZI</name>
<feature type="region of interest" description="Disordered" evidence="1">
    <location>
        <begin position="1"/>
        <end position="89"/>
    </location>
</feature>
<feature type="compositionally biased region" description="Pro residues" evidence="1">
    <location>
        <begin position="48"/>
        <end position="59"/>
    </location>
</feature>
<dbReference type="Proteomes" id="UP001302812">
    <property type="component" value="Unassembled WGS sequence"/>
</dbReference>
<evidence type="ECO:0000256" key="1">
    <source>
        <dbReference type="SAM" id="MobiDB-lite"/>
    </source>
</evidence>
<dbReference type="AlphaFoldDB" id="A0AAN6YUR0"/>
<gene>
    <name evidence="2" type="ORF">N656DRAFT_843495</name>
</gene>
<comment type="caution">
    <text evidence="2">The sequence shown here is derived from an EMBL/GenBank/DDBJ whole genome shotgun (WGS) entry which is preliminary data.</text>
</comment>
<sequence length="173" mass="19432">MDSASQTPIESVGTPSFDASATPPATADTETRLPAQEDASNNQSKPPSTVPPPAAPPPVKIKKKRGPKPKPLELRAVAAKPLKRRERTYSREQKIRVLTFLIQHKVERTEAREIRRRMGSRDSDAVLKTDFSRYRDVTLQETSDFFKIPTSTIASWWNKRDDIMKNSTSTATK</sequence>
<dbReference type="EMBL" id="MU853336">
    <property type="protein sequence ID" value="KAK4114786.1"/>
    <property type="molecule type" value="Genomic_DNA"/>
</dbReference>
<keyword evidence="3" id="KW-1185">Reference proteome</keyword>
<organism evidence="2 3">
    <name type="scientific">Canariomyces notabilis</name>
    <dbReference type="NCBI Taxonomy" id="2074819"/>
    <lineage>
        <taxon>Eukaryota</taxon>
        <taxon>Fungi</taxon>
        <taxon>Dikarya</taxon>
        <taxon>Ascomycota</taxon>
        <taxon>Pezizomycotina</taxon>
        <taxon>Sordariomycetes</taxon>
        <taxon>Sordariomycetidae</taxon>
        <taxon>Sordariales</taxon>
        <taxon>Chaetomiaceae</taxon>
        <taxon>Canariomyces</taxon>
    </lineage>
</organism>